<protein>
    <recommendedName>
        <fullName evidence="5">DUF4209 domain-containing protein</fullName>
    </recommendedName>
</protein>
<sequence length="568" mass="66782">MLSNEFILQIECELNNSYDINTLNLKFLTEKLLDEEHRLLLILKNLDTYTMPYLYTVTPYRDISRIISKNDIENFITVVGIIKNMYMNAKICDLIWIISKDYQYGEKAYNGYLNITAETGITQDIVFHSLIRAFNIAKSMKKESEELKKILDLVKKFFWSNPQDTTAKSLYLIKMFVDEKLQDDILIELCNSKINNKKIDLNFNIYDVYLEVAEKLYCNKYKMNLNKLSDNNDLVDIRRRKGDLYIKEARNSENSFQYIHNIKEAVKILKKIPNTEMERINLIKEIEPIQKKSIESMHKLEERIDFTEEVKKILSYLEGENIKSSIKYLVFGIQLSDKEKLRKRITDNLKNDITYGLMPPAYVNKEGKLLFKLPSLLNNTKEEDINSYIEHEIIIECNFYSQVYINPMLNEILKKHDINENVILKITQNNIFIPQERVKAFTKGILAGFNYDFLTSLNILVPQVENAIRKLAKECGDIDYKNNDEGIEEVKTLNLILESPYLKDCLESDLIFYLKAIFTSKYGLNIRNNLAHGLLDDSDFNTTFSIFTWWFIFRLCCMNSSWILTTQD</sequence>
<evidence type="ECO:0000259" key="1">
    <source>
        <dbReference type="Pfam" id="PF13910"/>
    </source>
</evidence>
<evidence type="ECO:0000313" key="3">
    <source>
        <dbReference type="EMBL" id="BCZ47575.1"/>
    </source>
</evidence>
<keyword evidence="4" id="KW-1185">Reference proteome</keyword>
<reference evidence="4" key="1">
    <citation type="submission" date="2021-07" db="EMBL/GenBank/DDBJ databases">
        <title>Complete genome sequencing of a Clostridium isolate.</title>
        <authorList>
            <person name="Ueki A."/>
            <person name="Tonouchi A."/>
        </authorList>
    </citation>
    <scope>NUCLEOTIDE SEQUENCE [LARGE SCALE GENOMIC DNA]</scope>
    <source>
        <strain evidence="4">C5S11</strain>
    </source>
</reference>
<dbReference type="Pfam" id="PF24098">
    <property type="entry name" value="DUF7380"/>
    <property type="match status" value="1"/>
</dbReference>
<proteinExistence type="predicted"/>
<dbReference type="Pfam" id="PF13910">
    <property type="entry name" value="DUF4209"/>
    <property type="match status" value="1"/>
</dbReference>
<gene>
    <name evidence="3" type="ORF">psyc5s11_36420</name>
</gene>
<accession>A0ABM7T7C2</accession>
<dbReference type="RefSeq" id="WP_224033903.1">
    <property type="nucleotide sequence ID" value="NZ_AP024849.1"/>
</dbReference>
<evidence type="ECO:0000259" key="2">
    <source>
        <dbReference type="Pfam" id="PF24098"/>
    </source>
</evidence>
<dbReference type="InterPro" id="IPR055804">
    <property type="entry name" value="DUF7380"/>
</dbReference>
<organism evidence="3 4">
    <name type="scientific">Clostridium gelidum</name>
    <dbReference type="NCBI Taxonomy" id="704125"/>
    <lineage>
        <taxon>Bacteria</taxon>
        <taxon>Bacillati</taxon>
        <taxon>Bacillota</taxon>
        <taxon>Clostridia</taxon>
        <taxon>Eubacteriales</taxon>
        <taxon>Clostridiaceae</taxon>
        <taxon>Clostridium</taxon>
    </lineage>
</organism>
<feature type="domain" description="DUF4209" evidence="1">
    <location>
        <begin position="464"/>
        <end position="554"/>
    </location>
</feature>
<name>A0ABM7T7C2_9CLOT</name>
<evidence type="ECO:0000313" key="4">
    <source>
        <dbReference type="Proteomes" id="UP000824633"/>
    </source>
</evidence>
<dbReference type="EMBL" id="AP024849">
    <property type="protein sequence ID" value="BCZ47575.1"/>
    <property type="molecule type" value="Genomic_DNA"/>
</dbReference>
<feature type="domain" description="DUF7380" evidence="2">
    <location>
        <begin position="72"/>
        <end position="147"/>
    </location>
</feature>
<evidence type="ECO:0008006" key="5">
    <source>
        <dbReference type="Google" id="ProtNLM"/>
    </source>
</evidence>
<dbReference type="Proteomes" id="UP000824633">
    <property type="component" value="Chromosome"/>
</dbReference>
<dbReference type="InterPro" id="IPR025209">
    <property type="entry name" value="DUF4209"/>
</dbReference>